<feature type="region of interest" description="Disordered" evidence="1">
    <location>
        <begin position="1"/>
        <end position="44"/>
    </location>
</feature>
<proteinExistence type="predicted"/>
<feature type="domain" description="Polysaccharide lyase 14" evidence="2">
    <location>
        <begin position="88"/>
        <end position="294"/>
    </location>
</feature>
<dbReference type="PANTHER" id="PTHR40124">
    <property type="match status" value="1"/>
</dbReference>
<evidence type="ECO:0000313" key="3">
    <source>
        <dbReference type="EMBL" id="KAL2914615.1"/>
    </source>
</evidence>
<evidence type="ECO:0000256" key="1">
    <source>
        <dbReference type="SAM" id="MobiDB-lite"/>
    </source>
</evidence>
<dbReference type="Pfam" id="PF21294">
    <property type="entry name" value="Polysacc_lyase_14"/>
    <property type="match status" value="1"/>
</dbReference>
<evidence type="ECO:0000313" key="4">
    <source>
        <dbReference type="Proteomes" id="UP001527925"/>
    </source>
</evidence>
<dbReference type="InterPro" id="IPR048958">
    <property type="entry name" value="Polysacc_lyase_14"/>
</dbReference>
<dbReference type="Gene3D" id="2.60.120.200">
    <property type="match status" value="1"/>
</dbReference>
<keyword evidence="4" id="KW-1185">Reference proteome</keyword>
<comment type="caution">
    <text evidence="3">The sequence shown here is derived from an EMBL/GenBank/DDBJ whole genome shotgun (WGS) entry which is preliminary data.</text>
</comment>
<feature type="compositionally biased region" description="Low complexity" evidence="1">
    <location>
        <begin position="1"/>
        <end position="42"/>
    </location>
</feature>
<gene>
    <name evidence="3" type="ORF">HK105_205753</name>
</gene>
<dbReference type="Proteomes" id="UP001527925">
    <property type="component" value="Unassembled WGS sequence"/>
</dbReference>
<dbReference type="EMBL" id="JADGIZ020000031">
    <property type="protein sequence ID" value="KAL2914615.1"/>
    <property type="molecule type" value="Genomic_DNA"/>
</dbReference>
<protein>
    <recommendedName>
        <fullName evidence="2">Polysaccharide lyase 14 domain-containing protein</fullName>
    </recommendedName>
</protein>
<dbReference type="PANTHER" id="PTHR40124:SF1">
    <property type="entry name" value="DISAGGREGATASE RELATED REPEAT PROTEIN"/>
    <property type="match status" value="1"/>
</dbReference>
<sequence length="301" mass="32587">MRRTSSPPTSRPTITRASSATKTTTTHAKTASATTTTAAAPRSTRHPISLAKSLYLEDFSLRSLDSLRVTSDRYGASNRAFVSDPINRARTVLQVSYPAGSFSPSGPIVGGTGFYASPIDLTTANSVTFSYDVYFMPDFDFVLGGKLPGMYGGHESCSGGRDSSTCFSSRFMFRTNGAGELYVYLDFSAQVAGFCKVPPKTICNPSYGTSMGRGAWMFPTGRWITVSQTVTLNTLGKRDGSVLVTVDGVQKIFFDQIAWRTTNIGFIGIDFETFFGGSNSDWATPVDQYTLYKGIALTIEQ</sequence>
<reference evidence="3 4" key="1">
    <citation type="submission" date="2023-09" db="EMBL/GenBank/DDBJ databases">
        <title>Pangenome analysis of Batrachochytrium dendrobatidis and related Chytrids.</title>
        <authorList>
            <person name="Yacoub M.N."/>
            <person name="Stajich J.E."/>
            <person name="James T.Y."/>
        </authorList>
    </citation>
    <scope>NUCLEOTIDE SEQUENCE [LARGE SCALE GENOMIC DNA]</scope>
    <source>
        <strain evidence="3 4">JEL0888</strain>
    </source>
</reference>
<name>A0ABR4N589_9FUNG</name>
<accession>A0ABR4N589</accession>
<evidence type="ECO:0000259" key="2">
    <source>
        <dbReference type="Pfam" id="PF21294"/>
    </source>
</evidence>
<organism evidence="3 4">
    <name type="scientific">Polyrhizophydium stewartii</name>
    <dbReference type="NCBI Taxonomy" id="2732419"/>
    <lineage>
        <taxon>Eukaryota</taxon>
        <taxon>Fungi</taxon>
        <taxon>Fungi incertae sedis</taxon>
        <taxon>Chytridiomycota</taxon>
        <taxon>Chytridiomycota incertae sedis</taxon>
        <taxon>Chytridiomycetes</taxon>
        <taxon>Rhizophydiales</taxon>
        <taxon>Rhizophydiales incertae sedis</taxon>
        <taxon>Polyrhizophydium</taxon>
    </lineage>
</organism>